<keyword evidence="3 6" id="KW-1133">Transmembrane helix</keyword>
<dbReference type="InterPro" id="IPR007452">
    <property type="entry name" value="TamB_C"/>
</dbReference>
<evidence type="ECO:0000256" key="2">
    <source>
        <dbReference type="ARBA" id="ARBA00022692"/>
    </source>
</evidence>
<evidence type="ECO:0000256" key="6">
    <source>
        <dbReference type="SAM" id="Phobius"/>
    </source>
</evidence>
<reference evidence="9" key="1">
    <citation type="journal article" date="2019" name="Int. J. Syst. Evol. Microbiol.">
        <title>The Global Catalogue of Microorganisms (GCM) 10K type strain sequencing project: providing services to taxonomists for standard genome sequencing and annotation.</title>
        <authorList>
            <consortium name="The Broad Institute Genomics Platform"/>
            <consortium name="The Broad Institute Genome Sequencing Center for Infectious Disease"/>
            <person name="Wu L."/>
            <person name="Ma J."/>
        </authorList>
    </citation>
    <scope>NUCLEOTIDE SEQUENCE [LARGE SCALE GENOMIC DNA]</scope>
    <source>
        <strain evidence="9">KCTC 52277</strain>
    </source>
</reference>
<keyword evidence="2 6" id="KW-0812">Transmembrane</keyword>
<feature type="transmembrane region" description="Helical" evidence="6">
    <location>
        <begin position="35"/>
        <end position="55"/>
    </location>
</feature>
<dbReference type="Proteomes" id="UP001595621">
    <property type="component" value="Unassembled WGS sequence"/>
</dbReference>
<evidence type="ECO:0000256" key="4">
    <source>
        <dbReference type="ARBA" id="ARBA00023136"/>
    </source>
</evidence>
<evidence type="ECO:0000313" key="9">
    <source>
        <dbReference type="Proteomes" id="UP001595621"/>
    </source>
</evidence>
<protein>
    <submittedName>
        <fullName evidence="8">Translocation/assembly module TamB domain-containing protein</fullName>
    </submittedName>
</protein>
<comment type="subcellular location">
    <subcellularLocation>
        <location evidence="1">Membrane</location>
        <topology evidence="1">Single-pass membrane protein</topology>
    </subcellularLocation>
</comment>
<keyword evidence="4 6" id="KW-0472">Membrane</keyword>
<feature type="domain" description="Translocation and assembly module TamB C-terminal" evidence="7">
    <location>
        <begin position="950"/>
        <end position="1288"/>
    </location>
</feature>
<feature type="region of interest" description="Disordered" evidence="5">
    <location>
        <begin position="1"/>
        <end position="22"/>
    </location>
</feature>
<gene>
    <name evidence="8" type="ORF">ACFOE0_14555</name>
</gene>
<dbReference type="Pfam" id="PF04357">
    <property type="entry name" value="TamB"/>
    <property type="match status" value="1"/>
</dbReference>
<accession>A0ABV7GF93</accession>
<dbReference type="PANTHER" id="PTHR36985:SF1">
    <property type="entry name" value="TRANSLOCATION AND ASSEMBLY MODULE SUBUNIT TAMB"/>
    <property type="match status" value="1"/>
</dbReference>
<evidence type="ECO:0000313" key="8">
    <source>
        <dbReference type="EMBL" id="MFC3139393.1"/>
    </source>
</evidence>
<name>A0ABV7GF93_9GAMM</name>
<evidence type="ECO:0000256" key="5">
    <source>
        <dbReference type="SAM" id="MobiDB-lite"/>
    </source>
</evidence>
<proteinExistence type="predicted"/>
<evidence type="ECO:0000259" key="7">
    <source>
        <dbReference type="Pfam" id="PF04357"/>
    </source>
</evidence>
<sequence>MTEDQMSVPPAPQQQPTPSVSTKRRGLLGRIIKNVLRFIIYLPLLLLVTFALLIGTSFGSRMAVMLADSLVPNLDLEYQSGRLNKDITLSHAHWSMDGVSVDANDLHLAWRPACLLNKQICVNNLETSSVKVVVTTSAFSADPAPDTQLDGEPEDIARSDTPVQLPFSISLTDSDLKGIQVSVDQMQFNADRLSASADWPTSGIRVHKLESEGLLVDIPLGKGDYQSEATDKSNDQWALANLPKVYNPVPVIVEELQLTNSLLKLGERKDHFAQLSLTGEYLGTRIRLQQLEADHDMGSVSVSGNITLDKHYPMDINAKAQLNQDSLLSGLGNQSLALDAKGDFTRLVVTGSGKGDTDFTLNLTTDLADATLPYTLALSAKALRWPLNNPEYRANRLNLHTKGTIKHQSAVLSGDITTPFYPQTQFAAELNHGEGELKLPHLQLVSGDTTLHLAGDLGYRSGENIELNWQVSLDGNQLNPGLVTLPNGTALPKGRIKAELTSTGQLKGDNWQVSLPALSLYGLLDGYPLDLTGSLSLDNKLHFAADNLQLKALGASLIARGSTGEQWDLTGHLDVPSLSPWMKDAKGSIKADLRVTGKEDAPRLALDGQLANIRLQQLEIDQLGINAWVDLMGQHAYNLAVGGEALSFEENDLKTLTLWSQGDLNKQKLSLTTQGEVRLDTRVDSEYNQDTGDIKGEISQLDIASVIGQWRLDKPLHMDWNLKDNQGRVSDFCLMGADGRLCLDKEVPLADKGEAGISFEGDPGAIIAPLMPAQIKWHGPVALNSQMKWQPGKRPSANLLLQLKPGSVTVTRKEQAPATINYNGGEVAGLLNEDQLTLNTDIDAGSLASLSSRLQVSVASDRKLSGNIAIEHLQLAGLQAFVPQIETLAGKLSSQMQLSGTLGKPQVEGQLALEQGSLSAAANPTLLENIAVTMTFAGQQAQLDGSWTMGKGKGELGGKLDWQQGKASGDISIKGDRLEVIAPPVAIVQISPDLTISLSPKGTHVAGTINVPDGDIKIVQMAAGGVPLSPDVVFQDSISAEAAKAKPYPVSVELNVKVDDKVNISGMGLSGNLAGTLTLQQQPSRPPLLFGEIQVLNGSYRFLGQRLQISTGELQFVGPAGEPNLNIEAVRVVKDESGDVTAGIRITGTPARPQVNLFSNPAMEQAEILSYIIKGSGFNNKEQNDALMMSAALTLSTQLADGAIGNIGNAATSLAEKIGISDIQLDANDDGKVAISGYIGDRLMVKYGIGVFNPGYELTVRYYLLTRLYLEAVSGTLDQSLDLYYSFDLN</sequence>
<evidence type="ECO:0000256" key="3">
    <source>
        <dbReference type="ARBA" id="ARBA00022989"/>
    </source>
</evidence>
<dbReference type="RefSeq" id="WP_248937149.1">
    <property type="nucleotide sequence ID" value="NZ_JAKILF010000007.1"/>
</dbReference>
<dbReference type="PANTHER" id="PTHR36985">
    <property type="entry name" value="TRANSLOCATION AND ASSEMBLY MODULE SUBUNIT TAMB"/>
    <property type="match status" value="1"/>
</dbReference>
<dbReference type="EMBL" id="JBHRTD010000017">
    <property type="protein sequence ID" value="MFC3139393.1"/>
    <property type="molecule type" value="Genomic_DNA"/>
</dbReference>
<keyword evidence="9" id="KW-1185">Reference proteome</keyword>
<evidence type="ECO:0000256" key="1">
    <source>
        <dbReference type="ARBA" id="ARBA00004167"/>
    </source>
</evidence>
<organism evidence="8 9">
    <name type="scientific">Shewanella submarina</name>
    <dbReference type="NCBI Taxonomy" id="2016376"/>
    <lineage>
        <taxon>Bacteria</taxon>
        <taxon>Pseudomonadati</taxon>
        <taxon>Pseudomonadota</taxon>
        <taxon>Gammaproteobacteria</taxon>
        <taxon>Alteromonadales</taxon>
        <taxon>Shewanellaceae</taxon>
        <taxon>Shewanella</taxon>
    </lineage>
</organism>
<comment type="caution">
    <text evidence="8">The sequence shown here is derived from an EMBL/GenBank/DDBJ whole genome shotgun (WGS) entry which is preliminary data.</text>
</comment>